<accession>A0A7Z7NMH4</accession>
<organism evidence="1 2">
    <name type="scientific">Cupriavidus taiwanensis</name>
    <dbReference type="NCBI Taxonomy" id="164546"/>
    <lineage>
        <taxon>Bacteria</taxon>
        <taxon>Pseudomonadati</taxon>
        <taxon>Pseudomonadota</taxon>
        <taxon>Betaproteobacteria</taxon>
        <taxon>Burkholderiales</taxon>
        <taxon>Burkholderiaceae</taxon>
        <taxon>Cupriavidus</taxon>
    </lineage>
</organism>
<dbReference type="AlphaFoldDB" id="A0A7Z7NMH4"/>
<evidence type="ECO:0000313" key="2">
    <source>
        <dbReference type="Proteomes" id="UP000257139"/>
    </source>
</evidence>
<evidence type="ECO:0000313" key="1">
    <source>
        <dbReference type="EMBL" id="SPC15513.1"/>
    </source>
</evidence>
<proteinExistence type="predicted"/>
<dbReference type="EMBL" id="OGUU01000011">
    <property type="protein sequence ID" value="SPC15513.1"/>
    <property type="molecule type" value="Genomic_DNA"/>
</dbReference>
<name>A0A7Z7NMH4_9BURK</name>
<sequence>MSSYGNRAGPHVGEFRAAAVAPWTIGRKALHDGLDACGDYRLEAVTALQAIPQFPVMTVKATVNAHVDHRNSL</sequence>
<dbReference type="Proteomes" id="UP000257139">
    <property type="component" value="Chromosome CBM2594_a"/>
</dbReference>
<reference evidence="1 2" key="1">
    <citation type="submission" date="2018-01" db="EMBL/GenBank/DDBJ databases">
        <authorList>
            <person name="Clerissi C."/>
        </authorList>
    </citation>
    <scope>NUCLEOTIDE SEQUENCE [LARGE SCALE GENOMIC DNA]</scope>
    <source>
        <strain evidence="1">Cupriavidus taiwanensis STM 6021</strain>
    </source>
</reference>
<protein>
    <submittedName>
        <fullName evidence="1">Uncharacterized protein</fullName>
    </submittedName>
</protein>
<gene>
    <name evidence="1" type="ORF">CBM2594_A70078</name>
</gene>
<comment type="caution">
    <text evidence="1">The sequence shown here is derived from an EMBL/GenBank/DDBJ whole genome shotgun (WGS) entry which is preliminary data.</text>
</comment>